<dbReference type="PANTHER" id="PTHR35372:SF2">
    <property type="entry name" value="SF3 HELICASE DOMAIN-CONTAINING PROTEIN"/>
    <property type="match status" value="1"/>
</dbReference>
<organism evidence="4 5">
    <name type="scientific">Edaphochlamys debaryana</name>
    <dbReference type="NCBI Taxonomy" id="47281"/>
    <lineage>
        <taxon>Eukaryota</taxon>
        <taxon>Viridiplantae</taxon>
        <taxon>Chlorophyta</taxon>
        <taxon>core chlorophytes</taxon>
        <taxon>Chlorophyceae</taxon>
        <taxon>CS clade</taxon>
        <taxon>Chlamydomonadales</taxon>
        <taxon>Chlamydomonadales incertae sedis</taxon>
        <taxon>Edaphochlamys</taxon>
    </lineage>
</organism>
<dbReference type="CDD" id="cd18773">
    <property type="entry name" value="PDC1_HK_sensor"/>
    <property type="match status" value="1"/>
</dbReference>
<accession>A0A836C412</accession>
<dbReference type="Pfam" id="PF05203">
    <property type="entry name" value="Hom_end_hint"/>
    <property type="match status" value="1"/>
</dbReference>
<evidence type="ECO:0000313" key="4">
    <source>
        <dbReference type="EMBL" id="KAG2498403.1"/>
    </source>
</evidence>
<proteinExistence type="predicted"/>
<dbReference type="OrthoDB" id="563553at2759"/>
<dbReference type="SUPFAM" id="SSF51294">
    <property type="entry name" value="Hedgehog/intein (Hint) domain"/>
    <property type="match status" value="1"/>
</dbReference>
<evidence type="ECO:0000259" key="3">
    <source>
        <dbReference type="Pfam" id="PF08706"/>
    </source>
</evidence>
<reference evidence="4" key="1">
    <citation type="journal article" date="2020" name="bioRxiv">
        <title>Comparative genomics of Chlamydomonas.</title>
        <authorList>
            <person name="Craig R.J."/>
            <person name="Hasan A.R."/>
            <person name="Ness R.W."/>
            <person name="Keightley P.D."/>
        </authorList>
    </citation>
    <scope>NUCLEOTIDE SEQUENCE</scope>
    <source>
        <strain evidence="4">CCAP 11/70</strain>
    </source>
</reference>
<comment type="caution">
    <text evidence="4">The sequence shown here is derived from an EMBL/GenBank/DDBJ whole genome shotgun (WGS) entry which is preliminary data.</text>
</comment>
<dbReference type="InterPro" id="IPR036844">
    <property type="entry name" value="Hint_dom_sf"/>
</dbReference>
<dbReference type="InterPro" id="IPR014818">
    <property type="entry name" value="Phage/plasmid_primase_P4_C"/>
</dbReference>
<dbReference type="Pfam" id="PF08706">
    <property type="entry name" value="D5_N"/>
    <property type="match status" value="1"/>
</dbReference>
<dbReference type="InterPro" id="IPR007868">
    <property type="entry name" value="Hom_end_hint"/>
</dbReference>
<sequence>MYMLAFENGVYDLKQREFRDGRPDDLISFSTGCEYVPHDPANPIVEDIRRFFSQVQPRKEMREYLLSLFASFLSGECKDQKFHIWTGSGCHAKGTPILMHDGSVKPVEEVCVGDVLMGDDSTPRNVQQLFRGKADMWRVVPDKGDPFVINGDHVLSLRATRRANGVVVCKNRGSLDRPYAALWCERRASHVLVSRRCAFSTEEEALQHLEQQAATNPAFVRSGDVIDVTVKDYLEHAPRIGRRKLQLYRPGHVEFPERAAATDPALHPYVLGVWLGGSSACASMRFRARDPAVVERVRGLLPESLQLVAQGNNASTVADRSIMAAGRECFYFGNNGQFYYNAGELFVVINGAQKMRIFSDTVDLSTRLNMNGNDIIQANNITTSNFEASRSWAGIPSGFQARVYGTDTGVAETGVRLCEKVTGGDFKLLSGYYNGTEYFTVRTRTGNSYGAFVGIGLCNPVDPLHVQGNATIGLGSNETSAELAATRLLISSRLASTSNTSESAIEFMGNTAFSNNNNQYARSGRVSSGFTPGGGWTNSYWKVQVPSAPSGALVDALTVRRLTAASSTTLDATVITTVPTFTVDATGRLTAASSTTLDASILASGTLADARLPAKGTAGTYGSATQVPVITTDAQGRVTGIVNTNIAATPTGFTLSGSTTSTSCNVTISGTTTISGAATFSSNLTLPQDRSIMAAGRECFYFGNNGQFYYNAGELFVRISGVQKMRIYSDTVDLSTRLNMNSNDITQVTGGDFKLLSGYYNGTEYFTQPGADLKKLKKLGKDELVWAAFDAGLMDVATRDASFTRRMSTIPCYLWTHIEDPELRAAIERYVICYSQFYSRGTYLANLVALAALPEQLPQNVIDAEPAALAPVPDILLDENMAKHCFLPERWLDDGRPIDQQVMAAYAANQGVMEALRAGTDYKSVMDNRGWDNALNHMGTMFLGNTKVQVLTHLPKRLRRYLEHEHPCHPDTDRHQFVRAALGPLWTPSSALHQDDLDWALRFRAFLEMEAADATQWLRLYESSVLSDLCRKAWNLHLWLQGRASPDRGFSLLPVSALNRKYAYIDARVAEYLLKKGVSLAARKRLAAATQGHEGSELARMLGLTRKAFNKRRCKLRAQLPKKYAGEESPKVLHKKWRKIGAGCFPQHGDLKVIETDGVGLRLKLEFPNRERRPAPASGSCASGSCASGSCASGSCASGSCAICHGQVLSAPLAEGASPPGKPPLEVGIDKGRVRMFAAATSDDTLLFMTRRAYLYAQRDKRSKKWEAERMTGTAWGEALAAMSEAGGFKNRNMATWQATLGVVAQHLTVLREEQLLPKDRALARMRRFRWKKAFLERGVKKLVKPAIEEKRQVVLGMGDAKFASGGRGEISVPTEGVDAALRKVIRMHGIRELVKQRDIDEYLTTKALGKVRKERSTMDTARYIDMFNTKMKAFVLALQPIVKGCASSADADLGAINSSLSAINTSLTAAQNFSAMSTVPYTRF</sequence>
<dbReference type="GO" id="GO:0030908">
    <property type="term" value="P:protein splicing"/>
    <property type="evidence" value="ECO:0007669"/>
    <property type="project" value="InterPro"/>
</dbReference>
<feature type="domain" description="Hom-end-associated Hint" evidence="2">
    <location>
        <begin position="90"/>
        <end position="163"/>
    </location>
</feature>
<keyword evidence="5" id="KW-1185">Reference proteome</keyword>
<dbReference type="InterPro" id="IPR051620">
    <property type="entry name" value="ORF904-like_C"/>
</dbReference>
<dbReference type="EMBL" id="JAEHOE010000010">
    <property type="protein sequence ID" value="KAG2498403.1"/>
    <property type="molecule type" value="Genomic_DNA"/>
</dbReference>
<evidence type="ECO:0008006" key="6">
    <source>
        <dbReference type="Google" id="ProtNLM"/>
    </source>
</evidence>
<dbReference type="Gene3D" id="2.170.16.10">
    <property type="entry name" value="Hedgehog/Intein (Hint) domain"/>
    <property type="match status" value="1"/>
</dbReference>
<name>A0A836C412_9CHLO</name>
<gene>
    <name evidence="4" type="ORF">HYH03_003662</name>
</gene>
<evidence type="ECO:0000256" key="1">
    <source>
        <dbReference type="ARBA" id="ARBA00022801"/>
    </source>
</evidence>
<dbReference type="PANTHER" id="PTHR35372">
    <property type="entry name" value="ATP BINDING PROTEIN-RELATED"/>
    <property type="match status" value="1"/>
</dbReference>
<protein>
    <recommendedName>
        <fullName evidence="6">DOD-type homing endonuclease domain-containing protein</fullName>
    </recommendedName>
</protein>
<dbReference type="Proteomes" id="UP000612055">
    <property type="component" value="Unassembled WGS sequence"/>
</dbReference>
<evidence type="ECO:0000259" key="2">
    <source>
        <dbReference type="Pfam" id="PF05203"/>
    </source>
</evidence>
<feature type="domain" description="Bacteriophage/plasmid primase P4 C-terminal" evidence="3">
    <location>
        <begin position="2"/>
        <end position="39"/>
    </location>
</feature>
<keyword evidence="1" id="KW-0378">Hydrolase</keyword>
<dbReference type="GO" id="GO:0016787">
    <property type="term" value="F:hydrolase activity"/>
    <property type="evidence" value="ECO:0007669"/>
    <property type="project" value="UniProtKB-KW"/>
</dbReference>
<evidence type="ECO:0000313" key="5">
    <source>
        <dbReference type="Proteomes" id="UP000612055"/>
    </source>
</evidence>